<dbReference type="InterPro" id="IPR003959">
    <property type="entry name" value="ATPase_AAA_core"/>
</dbReference>
<comment type="caution">
    <text evidence="2">The sequence shown here is derived from an EMBL/GenBank/DDBJ whole genome shotgun (WGS) entry which is preliminary data.</text>
</comment>
<reference evidence="3" key="1">
    <citation type="journal article" date="2019" name="Int. J. Syst. Evol. Microbiol.">
        <title>The Global Catalogue of Microorganisms (GCM) 10K type strain sequencing project: providing services to taxonomists for standard genome sequencing and annotation.</title>
        <authorList>
            <consortium name="The Broad Institute Genomics Platform"/>
            <consortium name="The Broad Institute Genome Sequencing Center for Infectious Disease"/>
            <person name="Wu L."/>
            <person name="Ma J."/>
        </authorList>
    </citation>
    <scope>NUCLEOTIDE SEQUENCE [LARGE SCALE GENOMIC DNA]</scope>
    <source>
        <strain evidence="3">CECT 8655</strain>
    </source>
</reference>
<name>A0ABV8R555_9FLAO</name>
<accession>A0ABV8R555</accession>
<proteinExistence type="predicted"/>
<evidence type="ECO:0000313" key="3">
    <source>
        <dbReference type="Proteomes" id="UP001595826"/>
    </source>
</evidence>
<sequence length="665" mass="78185">MELLSLYINNHFLFKKPEFFNFGGKYTFYYNKEGNILNIYKKDNLKYIQNFYGTKLSNISAIVGNNGVGKTSIMKVLNRDTKCEIISIFLDGDNIIIHNQADVDFKTDFKFEIISPSQELYPLYYSTHIDYNLKDISSVISQSNLILDSLEDYYYDTILKQVFFLNQKGQFLQTNYNNFPFYENLVIKVNQVDKSIFLNSEFYKNATIGKSITKQLEMLWNHYAIPNEPSIHGNFNFLNNFEVFILSLLVTDDTFAQTNSNGYSFGFQDVLDEEDFERKLIVFLKKRLDNIDRALYQSLENNVEITFNNTEELIKKINSYPISKIAGGFEFNPIKTHAIQTINRYSAIWELYHFIYKNTKAFIFEKPNEIKLSVKQDSSENFLETFIKLYQNVHESIQYIQFEFRIFNIFPEKRLSTGEQSLLNFYSSIYAFVRKGEQHIRKHNQYLLLLDEPETGYHAIWKKKFIKSITEILPELFKELKQDPNIQVIFTTHDALTLSDIRNDNITYLKKLGDSSIKVFKNDDVEKPEKSFGANITDLLADSFFVDDGLMGDFAKEKIQEVLNNLNYIILSHEVKKFESDLEKNNKDLLNSKKEQIKNIEGEFLKRDKNYLKNIIDIVDEPILRYKMDEMYSQAFPEEIDKDETLRRVKRILGNAGLNLEDLNQ</sequence>
<organism evidence="2 3">
    <name type="scientific">Polaribacter marinivivus</name>
    <dbReference type="NCBI Taxonomy" id="1524260"/>
    <lineage>
        <taxon>Bacteria</taxon>
        <taxon>Pseudomonadati</taxon>
        <taxon>Bacteroidota</taxon>
        <taxon>Flavobacteriia</taxon>
        <taxon>Flavobacteriales</taxon>
        <taxon>Flavobacteriaceae</taxon>
    </lineage>
</organism>
<evidence type="ECO:0000313" key="2">
    <source>
        <dbReference type="EMBL" id="MFC4267511.1"/>
    </source>
</evidence>
<gene>
    <name evidence="2" type="ORF">ACFOWD_01225</name>
</gene>
<keyword evidence="3" id="KW-1185">Reference proteome</keyword>
<dbReference type="Gene3D" id="3.40.50.300">
    <property type="entry name" value="P-loop containing nucleotide triphosphate hydrolases"/>
    <property type="match status" value="2"/>
</dbReference>
<dbReference type="EMBL" id="JBHSCY010000001">
    <property type="protein sequence ID" value="MFC4267511.1"/>
    <property type="molecule type" value="Genomic_DNA"/>
</dbReference>
<dbReference type="InterPro" id="IPR027417">
    <property type="entry name" value="P-loop_NTPase"/>
</dbReference>
<evidence type="ECO:0000259" key="1">
    <source>
        <dbReference type="Pfam" id="PF13304"/>
    </source>
</evidence>
<dbReference type="RefSeq" id="WP_377407442.1">
    <property type="nucleotide sequence ID" value="NZ_JBHSCY010000001.1"/>
</dbReference>
<feature type="domain" description="ATPase AAA-type core" evidence="1">
    <location>
        <begin position="367"/>
        <end position="498"/>
    </location>
</feature>
<dbReference type="SUPFAM" id="SSF52540">
    <property type="entry name" value="P-loop containing nucleoside triphosphate hydrolases"/>
    <property type="match status" value="1"/>
</dbReference>
<dbReference type="Proteomes" id="UP001595826">
    <property type="component" value="Unassembled WGS sequence"/>
</dbReference>
<dbReference type="CDD" id="cd00267">
    <property type="entry name" value="ABC_ATPase"/>
    <property type="match status" value="1"/>
</dbReference>
<dbReference type="Pfam" id="PF13304">
    <property type="entry name" value="AAA_21"/>
    <property type="match status" value="1"/>
</dbReference>
<protein>
    <submittedName>
        <fullName evidence="2">AAA family ATPase</fullName>
    </submittedName>
</protein>